<organismHost>
    <name type="scientific">Spodoptera frugiperda</name>
    <name type="common">Fall armyworm</name>
    <dbReference type="NCBI Taxonomy" id="7108"/>
</organismHost>
<organismHost>
    <name type="scientific">Acheta domesticus</name>
    <name type="common">House cricket</name>
    <dbReference type="NCBI Taxonomy" id="6997"/>
</organismHost>
<reference evidence="1 2" key="4">
    <citation type="journal article" date="1988" name="Virology">
        <title>Identification and characterization of the repetitive DNA element in the genome of insect iridescent virus type 6.</title>
        <authorList>
            <person name="Fischer M."/>
            <person name="Schnitzler P."/>
            <person name="Delius H."/>
            <person name="Darai G."/>
        </authorList>
    </citation>
    <scope>NUCLEOTIDE SEQUENCE [LARGE SCALE GENOMIC DNA]</scope>
</reference>
<reference evidence="1 2" key="2">
    <citation type="journal article" date="1986" name="Med. Microbiol. Immunol.">
        <title>Insect iridescent virus type 6 induced toxic degenerative hepatitis in mice.</title>
        <authorList>
            <person name="Lorbacher de Ruiz H."/>
            <person name="Gelderblom H."/>
            <person name="Hofmann W."/>
            <person name="Darai G."/>
        </authorList>
    </citation>
    <scope>NUCLEOTIDE SEQUENCE [LARGE SCALE GENOMIC DNA]</scope>
</reference>
<reference evidence="1 2" key="3">
    <citation type="journal article" date="1987" name="Virology">
        <title>Molecular cloning and physical mapping of the genome of insect iridescent virus type 6: further evidence for circular permutation of the viral genome.</title>
        <authorList>
            <person name="Schnitzler P."/>
            <person name="Soltau J.B."/>
            <person name="Fischer M."/>
            <person name="Reisner H."/>
            <person name="Scholz J."/>
            <person name="Delius H."/>
            <person name="Darai G."/>
        </authorList>
    </citation>
    <scope>NUCLEOTIDE SEQUENCE [LARGE SCALE GENOMIC DNA]</scope>
</reference>
<reference evidence="1 2" key="14">
    <citation type="journal article" date="1999" name="Virus Genes">
        <title>Identification of a gene cluster within the genome of Chilo iridescent virus encoding enzymes involved in viral DNA replication and processing.</title>
        <authorList>
            <person name="Muller K."/>
            <person name="Tidona C.A."/>
            <person name="Darai G."/>
        </authorList>
    </citation>
    <scope>NUCLEOTIDE SEQUENCE [LARGE SCALE GENOMIC DNA]</scope>
</reference>
<reference evidence="1 2" key="5">
    <citation type="journal article" date="1992" name="Virus Genes">
        <title>Identification and mapping of origins of DNA replication within the DNA sequences of the genome of insect iridescent virus type 6.</title>
        <authorList>
            <person name="Handermann M."/>
            <person name="Schnitzler P."/>
            <person name="Rosen-Wolff A."/>
            <person name="Raab K."/>
            <person name="Sonntag K.C."/>
            <person name="Darai G."/>
        </authorList>
    </citation>
    <scope>NUCLEOTIDE SEQUENCE [LARGE SCALE GENOMIC DNA]</scope>
</reference>
<reference evidence="1 2" key="11">
    <citation type="journal article" date="1994" name="Virus Genes">
        <title>Chilo iridescent virus encodes a putative helicase belonging to a distinct family within the "DEAD/H" superfamily: implications for the evolution of large DNA viruses.</title>
        <authorList>
            <person name="Sonntag K.C."/>
            <person name="Schnitzler P."/>
            <person name="Koonin E.V."/>
            <person name="Darai G."/>
        </authorList>
    </citation>
    <scope>NUCLEOTIDE SEQUENCE [LARGE SCALE GENOMIC DNA]</scope>
</reference>
<organismHost>
    <name type="scientific">Gryllus campestris</name>
    <dbReference type="NCBI Taxonomy" id="58607"/>
</organismHost>
<evidence type="ECO:0000313" key="2">
    <source>
        <dbReference type="Proteomes" id="UP000001359"/>
    </source>
</evidence>
<reference evidence="1 2" key="13">
    <citation type="journal article" date="1998" name="Virus Genes">
        <title>Identification of a thymidylate synthase gene within the genome of Chilo iridescent virus.</title>
        <authorList>
            <person name="Muller K."/>
            <person name="Tidona C.A."/>
            <person name="Bahr U."/>
            <person name="Darai G."/>
        </authorList>
    </citation>
    <scope>NUCLEOTIDE SEQUENCE [LARGE SCALE GENOMIC DNA]</scope>
</reference>
<evidence type="ECO:0000313" key="1">
    <source>
        <dbReference type="EMBL" id="AAK82259.1"/>
    </source>
</evidence>
<reference evidence="1 2" key="9">
    <citation type="journal article" date="1994" name="J. Gen. Virol.">
        <title>Insect iridescent virus type 6 encodes a polypeptide related to the largest subunit of eukaryotic RNA polymerase II.</title>
        <authorList>
            <person name="Schnitzler P."/>
            <person name="Sonntag K.C."/>
            <person name="Muller M."/>
            <person name="Janssen W."/>
            <person name="Bugert J.J."/>
            <person name="Koonin E.V."/>
            <person name="Darai G."/>
        </authorList>
    </citation>
    <scope>NUCLEOTIDE SEQUENCE [LARGE SCALE GENOMIC DNA]</scope>
</reference>
<organism evidence="1 2">
    <name type="scientific">Invertebrate iridescent virus 6</name>
    <name type="common">IIV-6</name>
    <name type="synonym">Chilo iridescent virus</name>
    <dbReference type="NCBI Taxonomy" id="176652"/>
    <lineage>
        <taxon>Viruses</taxon>
        <taxon>Varidnaviria</taxon>
        <taxon>Bamfordvirae</taxon>
        <taxon>Nucleocytoviricota</taxon>
        <taxon>Megaviricetes</taxon>
        <taxon>Pimascovirales</taxon>
        <taxon>Pimascovirales incertae sedis</taxon>
        <taxon>Iridoviridae</taxon>
        <taxon>Betairidovirinae</taxon>
        <taxon>Iridovirus</taxon>
        <taxon>Iridovirus chilo1</taxon>
    </lineage>
</organism>
<reference evidence="1 2" key="10">
    <citation type="journal article" date="1994" name="Nucleic Acids Res.">
        <title>Identification of genes encoding zinc finger proteins, non-histone chromosomal HMG protein homologue, and a putative GTP phosphohydrolase in the genome of Chilo iridescent virus.</title>
        <authorList>
            <person name="Schnitzler P."/>
            <person name="Hug M."/>
            <person name="Handermann M."/>
            <person name="Janssen W."/>
            <person name="Koonin E.V."/>
            <person name="Delius H."/>
            <person name="Darai C."/>
        </authorList>
    </citation>
    <scope>NUCLEOTIDE SEQUENCE [LARGE SCALE GENOMIC DNA]</scope>
</reference>
<reference evidence="1 2" key="15">
    <citation type="journal article" date="2001" name="Virology">
        <title>Analysis of the first complete DNA sequence of an invertebrate iridovirus: coding strategy of the genome of Chilo iridescent virus.</title>
        <authorList>
            <person name="Jakob N.J."/>
            <person name="Muller K."/>
            <person name="Bahr U."/>
            <person name="Darai G."/>
        </authorList>
    </citation>
    <scope>NUCLEOTIDE SEQUENCE [LARGE SCALE GENOMIC DNA]</scope>
</reference>
<dbReference type="KEGG" id="vg:1733183"/>
<reference evidence="1 2" key="7">
    <citation type="journal article" date="1993" name="J. Gen. Virol.">
        <title>Identification of the gene encoding the major capsid protein of insect iridescent virus type 6 by polymerase chain reaction.</title>
        <authorList>
            <person name="Stohwasser R."/>
            <person name="Raab K."/>
            <person name="Schnitzler P."/>
            <person name="Janssen W."/>
            <person name="Darai G."/>
        </authorList>
    </citation>
    <scope>NUCLEOTIDE SEQUENCE [LARGE SCALE GENOMIC DNA]</scope>
</reference>
<proteinExistence type="predicted"/>
<organismHost>
    <name type="scientific">Gryllus bimaculatus</name>
    <name type="common">Two-spotted cricket</name>
    <dbReference type="NCBI Taxonomy" id="6999"/>
</organismHost>
<dbReference type="RefSeq" id="NP_149862.1">
    <property type="nucleotide sequence ID" value="NC_003038.1"/>
</dbReference>
<keyword evidence="2" id="KW-1185">Reference proteome</keyword>
<dbReference type="EMBL" id="AF303741">
    <property type="protein sequence ID" value="AAK82259.1"/>
    <property type="molecule type" value="Genomic_DNA"/>
</dbReference>
<dbReference type="Proteomes" id="UP000001359">
    <property type="component" value="Segment"/>
</dbReference>
<reference evidence="1 2" key="1">
    <citation type="journal article" date="1984" name="J. Virol.">
        <title>DNA analysis of insect iridescent virus 6: evidence for circular permutation and terminal redundancy.</title>
        <authorList>
            <person name="Delius H."/>
            <person name="Darai G."/>
            <person name="Fluegel R.M."/>
        </authorList>
    </citation>
    <scope>NUCLEOTIDE SEQUENCE [LARGE SCALE GENOMIC DNA]</scope>
</reference>
<reference evidence="1 2" key="12">
    <citation type="journal article" date="1997" name="Virus Genes">
        <title>The DNA sequence of Chilo iridescent virus between the genome coordinates 0.101 and 0.391; similarities in coding strategy between insect and vertebrate iridoviruses.</title>
        <authorList>
            <person name="Bahr U."/>
            <person name="Tidona C.A."/>
            <person name="Darai G."/>
        </authorList>
    </citation>
    <scope>NUCLEOTIDE SEQUENCE [LARGE SCALE GENOMIC DNA]</scope>
</reference>
<reference evidence="1 2" key="8">
    <citation type="journal article" date="1994" name="Intervirology">
        <title>Identification of the primary structure and the coding capacity of the genome of insect iridescent virus type 6 between the genome coordinates 0.310 and 0.347 (7990 bp).</title>
        <authorList>
            <person name="Sonntag K.C."/>
            <person name="Schnitzler P."/>
            <person name="Janssen W."/>
            <person name="Darai G."/>
        </authorList>
    </citation>
    <scope>NUCLEOTIDE SEQUENCE [LARGE SCALE GENOMIC DNA]</scope>
</reference>
<accession>Q91FC6</accession>
<name>Q91FC6_IIV6</name>
<sequence length="130" mass="14222">MLSSCNLSKSTSKKPFFKIKLSPTSISDIFPVPDKFPKRTLVPFTDCIFEYVILFSEISGFVAVPVKSPDNMIVPKESVVDCISFGLTFNCSFTTPKDLCNEIGVGDNVLSKLPNIVCLGKGASLYEVID</sequence>
<dbReference type="GeneID" id="1733183"/>
<protein>
    <submittedName>
        <fullName evidence="1">399R</fullName>
    </submittedName>
</protein>
<reference evidence="1 2" key="6">
    <citation type="journal article" date="1992" name="Virus Genes">
        <title>Characterization of the third origin of DNA replication of the genome of insect iridescent virus type 6.</title>
        <authorList>
            <person name="Sonntag K.C."/>
            <person name="Darai G."/>
        </authorList>
    </citation>
    <scope>NUCLEOTIDE SEQUENCE [LARGE SCALE GENOMIC DNA]</scope>
</reference>
<organismHost>
    <name type="scientific">Chilo suppressalis</name>
    <name type="common">Asiatic rice borer moth</name>
    <dbReference type="NCBI Taxonomy" id="168631"/>
</organismHost>